<reference evidence="3" key="1">
    <citation type="journal article" date="2017" name="Genome Biol. Evol.">
        <title>The complete genome sequence of the phytopathogenic fungus Sclerotinia sclerotiorum reveals insights into the genome architecture of broad host range pathogens.</title>
        <authorList>
            <person name="Derbyshire M."/>
            <person name="Denton-Giles M."/>
            <person name="Hegedus D."/>
            <person name="Seifbarghy S."/>
            <person name="Rollins J."/>
            <person name="van Kan J."/>
            <person name="Seidl M.F."/>
            <person name="Faino L."/>
            <person name="Mbengue M."/>
            <person name="Navaud O."/>
            <person name="Raffaele S."/>
            <person name="Hammond-Kosack K."/>
            <person name="Heard S."/>
            <person name="Oliver R."/>
        </authorList>
    </citation>
    <scope>NUCLEOTIDE SEQUENCE [LARGE SCALE GENOMIC DNA]</scope>
    <source>
        <strain evidence="3">ATCC 18683 / 1980 / Ss-1</strain>
    </source>
</reference>
<dbReference type="Proteomes" id="UP000177798">
    <property type="component" value="Chromosome 9"/>
</dbReference>
<accession>A0A1D9QB58</accession>
<protein>
    <submittedName>
        <fullName evidence="2">Uncharacterized protein</fullName>
    </submittedName>
</protein>
<proteinExistence type="predicted"/>
<evidence type="ECO:0000313" key="2">
    <source>
        <dbReference type="EMBL" id="APA12151.1"/>
    </source>
</evidence>
<feature type="region of interest" description="Disordered" evidence="1">
    <location>
        <begin position="1"/>
        <end position="23"/>
    </location>
</feature>
<dbReference type="RefSeq" id="XP_001588431.1">
    <property type="nucleotide sequence ID" value="XM_001588381.1"/>
</dbReference>
<dbReference type="KEGG" id="ssl:SS1G_10878"/>
<organism evidence="2 3">
    <name type="scientific">Sclerotinia sclerotiorum (strain ATCC 18683 / 1980 / Ss-1)</name>
    <name type="common">White mold</name>
    <name type="synonym">Whetzelinia sclerotiorum</name>
    <dbReference type="NCBI Taxonomy" id="665079"/>
    <lineage>
        <taxon>Eukaryota</taxon>
        <taxon>Fungi</taxon>
        <taxon>Dikarya</taxon>
        <taxon>Ascomycota</taxon>
        <taxon>Pezizomycotina</taxon>
        <taxon>Leotiomycetes</taxon>
        <taxon>Helotiales</taxon>
        <taxon>Sclerotiniaceae</taxon>
        <taxon>Sclerotinia</taxon>
    </lineage>
</organism>
<feature type="compositionally biased region" description="Polar residues" evidence="1">
    <location>
        <begin position="9"/>
        <end position="23"/>
    </location>
</feature>
<dbReference type="AlphaFoldDB" id="A0A1D9QB58"/>
<sequence length="75" mass="8260">MNNLEKRQQGAQSSNTSIEIEANSSAIKTTKKITCTPPPNGETTTLLDIVLTYLFFSSWDYANSYGISINFIPSP</sequence>
<dbReference type="VEuPathDB" id="FungiDB:sscle_09g069210"/>
<evidence type="ECO:0000313" key="3">
    <source>
        <dbReference type="Proteomes" id="UP000177798"/>
    </source>
</evidence>
<name>A0A1D9QB58_SCLS1</name>
<gene>
    <name evidence="2" type="ORF">sscle_09g069210</name>
</gene>
<dbReference type="EMBL" id="CP017822">
    <property type="protein sequence ID" value="APA12151.1"/>
    <property type="molecule type" value="Genomic_DNA"/>
</dbReference>
<evidence type="ECO:0000256" key="1">
    <source>
        <dbReference type="SAM" id="MobiDB-lite"/>
    </source>
</evidence>